<gene>
    <name evidence="1" type="ORF">A2Z22_00705</name>
</gene>
<reference evidence="1 2" key="1">
    <citation type="journal article" date="2016" name="Nat. Commun.">
        <title>Thousands of microbial genomes shed light on interconnected biogeochemical processes in an aquifer system.</title>
        <authorList>
            <person name="Anantharaman K."/>
            <person name="Brown C.T."/>
            <person name="Hug L.A."/>
            <person name="Sharon I."/>
            <person name="Castelle C.J."/>
            <person name="Probst A.J."/>
            <person name="Thomas B.C."/>
            <person name="Singh A."/>
            <person name="Wilkins M.J."/>
            <person name="Karaoz U."/>
            <person name="Brodie E.L."/>
            <person name="Williams K.H."/>
            <person name="Hubbard S.S."/>
            <person name="Banfield J.F."/>
        </authorList>
    </citation>
    <scope>NUCLEOTIDE SEQUENCE [LARGE SCALE GENOMIC DNA]</scope>
</reference>
<dbReference type="AlphaFoldDB" id="A0A1F7X856"/>
<proteinExistence type="predicted"/>
<dbReference type="EMBL" id="MGFS01000023">
    <property type="protein sequence ID" value="OGM11224.1"/>
    <property type="molecule type" value="Genomic_DNA"/>
</dbReference>
<evidence type="ECO:0000313" key="2">
    <source>
        <dbReference type="Proteomes" id="UP000177053"/>
    </source>
</evidence>
<accession>A0A1F7X856</accession>
<organism evidence="1 2">
    <name type="scientific">Candidatus Woesebacteria bacterium RBG_16_34_12</name>
    <dbReference type="NCBI Taxonomy" id="1802480"/>
    <lineage>
        <taxon>Bacteria</taxon>
        <taxon>Candidatus Woeseibacteriota</taxon>
    </lineage>
</organism>
<comment type="caution">
    <text evidence="1">The sequence shown here is derived from an EMBL/GenBank/DDBJ whole genome shotgun (WGS) entry which is preliminary data.</text>
</comment>
<name>A0A1F7X856_9BACT</name>
<sequence length="310" mass="36992">MVDDMTKAIPNELKIVKDVFSHGKDHADYDSKLDRRMAIISFHNSIELFVRYAIISEKCPEKILYGEFKPKLDKLVEVLKDRPISNYPKILELNGLRNDIYHKYRIPSKDEVDEFYVITKLFLEECIKIMFDLDFDNISSFNLENVNNPFVKDTYTEAEKFFAEKDYESSASCFQKTFKEQWNSIYGHPINISKISKFDSQKNPILKDIEDIFNNLADDVNKGFKTIQNIIVKKKHLYFKKQIESVYHNYRSEKVDLKDLIKIKKIVEEFISETDDYISEEHLQKRIDDYRQMQHYKQMRLRMKIKTEVA</sequence>
<protein>
    <submittedName>
        <fullName evidence="1">Uncharacterized protein</fullName>
    </submittedName>
</protein>
<evidence type="ECO:0000313" key="1">
    <source>
        <dbReference type="EMBL" id="OGM11224.1"/>
    </source>
</evidence>
<dbReference type="Proteomes" id="UP000177053">
    <property type="component" value="Unassembled WGS sequence"/>
</dbReference>